<evidence type="ECO:0000256" key="6">
    <source>
        <dbReference type="ARBA" id="ARBA00023187"/>
    </source>
</evidence>
<comment type="subcellular location">
    <subcellularLocation>
        <location evidence="1">Nucleus</location>
    </subcellularLocation>
</comment>
<dbReference type="Proteomes" id="UP000694906">
    <property type="component" value="Unplaced"/>
</dbReference>
<sequence>MGGGDLNLKKSWHPQTLRNVEKVWKAEQKHEAERKKIEELQRELREERAREEMQRYAEDVGAVKKKEEKLDWMYQGPGGMVNRDEYLLGRPIDKYVFEKLEEKEAGCSSETGLLPGSIFAPAGANSLLDMASKIREDPLFIIRKKEEEKKREVLNNPVKMKKIKELLQMSLEKKEKKKKKEKRKKHKKHKHRSASSSRSSSEDEPGPGRGRSQKKETDSLPVLSKAPGYGLQVRHSAQDRGPQGPSVAQSKGAFGMNNRSRSPSSSRSPSRHSGKKSGRDRRSRSPRHSTAHSGRGSRGERAPSRSPAPKKEAHSQRRKPGYTRKLSAQELERKRQEMLENARWREEERLNTLRRHAREDERARRLEQLDSRDGKFIHRMKLESAATSSLEDRVKRNIHSLQRTSVALERNFMRR</sequence>
<evidence type="ECO:0000256" key="4">
    <source>
        <dbReference type="ARBA" id="ARBA00022728"/>
    </source>
</evidence>
<evidence type="ECO:0000256" key="8">
    <source>
        <dbReference type="SAM" id="Coils"/>
    </source>
</evidence>
<feature type="compositionally biased region" description="Basic and acidic residues" evidence="9">
    <location>
        <begin position="297"/>
        <end position="315"/>
    </location>
</feature>
<dbReference type="CTD" id="54883"/>
<feature type="compositionally biased region" description="Low complexity" evidence="9">
    <location>
        <begin position="259"/>
        <end position="268"/>
    </location>
</feature>
<dbReference type="InterPro" id="IPR051376">
    <property type="entry name" value="CWC25_splicing_factor"/>
</dbReference>
<evidence type="ECO:0000256" key="7">
    <source>
        <dbReference type="ARBA" id="ARBA00023242"/>
    </source>
</evidence>
<dbReference type="GO" id="GO:0005684">
    <property type="term" value="C:U2-type spliceosomal complex"/>
    <property type="evidence" value="ECO:0007669"/>
    <property type="project" value="TreeGrafter"/>
</dbReference>
<feature type="compositionally biased region" description="Basic residues" evidence="9">
    <location>
        <begin position="269"/>
        <end position="290"/>
    </location>
</feature>
<dbReference type="Pfam" id="PF12542">
    <property type="entry name" value="CWC25"/>
    <property type="match status" value="1"/>
</dbReference>
<proteinExistence type="inferred from homology"/>
<name>A0AAX6PU50_HETGA</name>
<dbReference type="KEGG" id="hgl:101719313"/>
<evidence type="ECO:0000256" key="5">
    <source>
        <dbReference type="ARBA" id="ARBA00023054"/>
    </source>
</evidence>
<evidence type="ECO:0000259" key="10">
    <source>
        <dbReference type="SMART" id="SM01083"/>
    </source>
</evidence>
<keyword evidence="7" id="KW-0539">Nucleus</keyword>
<dbReference type="InterPro" id="IPR022209">
    <property type="entry name" value="CWC25"/>
</dbReference>
<feature type="domain" description="CBF1-interacting co-repressor CIR N-terminal" evidence="10">
    <location>
        <begin position="11"/>
        <end position="47"/>
    </location>
</feature>
<feature type="coiled-coil region" evidence="8">
    <location>
        <begin position="23"/>
        <end position="66"/>
    </location>
</feature>
<evidence type="ECO:0000256" key="3">
    <source>
        <dbReference type="ARBA" id="ARBA00022664"/>
    </source>
</evidence>
<dbReference type="InterPro" id="IPR019339">
    <property type="entry name" value="CIR_N_dom"/>
</dbReference>
<dbReference type="GO" id="GO:0000398">
    <property type="term" value="P:mRNA splicing, via spliceosome"/>
    <property type="evidence" value="ECO:0007669"/>
    <property type="project" value="TreeGrafter"/>
</dbReference>
<comment type="similarity">
    <text evidence="2">Belongs to the CWC25 family.</text>
</comment>
<dbReference type="PANTHER" id="PTHR16196">
    <property type="entry name" value="CELL CYCLE CONTROL PROTEIN CWF25"/>
    <property type="match status" value="1"/>
</dbReference>
<dbReference type="RefSeq" id="XP_004859589.1">
    <property type="nucleotide sequence ID" value="XM_004859532.3"/>
</dbReference>
<keyword evidence="5 8" id="KW-0175">Coiled coil</keyword>
<accession>A0AAX6PU50</accession>
<evidence type="ECO:0000256" key="2">
    <source>
        <dbReference type="ARBA" id="ARBA00006695"/>
    </source>
</evidence>
<evidence type="ECO:0000313" key="11">
    <source>
        <dbReference type="Proteomes" id="UP000694906"/>
    </source>
</evidence>
<evidence type="ECO:0000313" key="12">
    <source>
        <dbReference type="RefSeq" id="XP_004859589.1"/>
    </source>
</evidence>
<dbReference type="PANTHER" id="PTHR16196:SF0">
    <property type="entry name" value="PRE-MRNA-SPLICING FACTOR CWC25 HOMOLOG"/>
    <property type="match status" value="1"/>
</dbReference>
<keyword evidence="4" id="KW-0747">Spliceosome</keyword>
<keyword evidence="11" id="KW-1185">Reference proteome</keyword>
<feature type="region of interest" description="Disordered" evidence="9">
    <location>
        <begin position="145"/>
        <end position="331"/>
    </location>
</feature>
<gene>
    <name evidence="12" type="primary">Cwc25</name>
</gene>
<dbReference type="Pfam" id="PF10197">
    <property type="entry name" value="Cir_N"/>
    <property type="match status" value="1"/>
</dbReference>
<evidence type="ECO:0000256" key="9">
    <source>
        <dbReference type="SAM" id="MobiDB-lite"/>
    </source>
</evidence>
<evidence type="ECO:0000256" key="1">
    <source>
        <dbReference type="ARBA" id="ARBA00004123"/>
    </source>
</evidence>
<dbReference type="GeneID" id="101719313"/>
<keyword evidence="6" id="KW-0508">mRNA splicing</keyword>
<feature type="compositionally biased region" description="Basic residues" evidence="9">
    <location>
        <begin position="175"/>
        <end position="193"/>
    </location>
</feature>
<keyword evidence="3" id="KW-0507">mRNA processing</keyword>
<dbReference type="AlphaFoldDB" id="A0AAX6PU50"/>
<organism evidence="11 12">
    <name type="scientific">Heterocephalus glaber</name>
    <name type="common">Naked mole rat</name>
    <dbReference type="NCBI Taxonomy" id="10181"/>
    <lineage>
        <taxon>Eukaryota</taxon>
        <taxon>Metazoa</taxon>
        <taxon>Chordata</taxon>
        <taxon>Craniata</taxon>
        <taxon>Vertebrata</taxon>
        <taxon>Euteleostomi</taxon>
        <taxon>Mammalia</taxon>
        <taxon>Eutheria</taxon>
        <taxon>Euarchontoglires</taxon>
        <taxon>Glires</taxon>
        <taxon>Rodentia</taxon>
        <taxon>Hystricomorpha</taxon>
        <taxon>Bathyergidae</taxon>
        <taxon>Heterocephalus</taxon>
    </lineage>
</organism>
<dbReference type="SMART" id="SM01083">
    <property type="entry name" value="Cir_N"/>
    <property type="match status" value="1"/>
</dbReference>
<protein>
    <submittedName>
        <fullName evidence="12">Pre-mRNA-splicing factor CWC25 homolog isoform X2</fullName>
    </submittedName>
</protein>
<reference evidence="12" key="1">
    <citation type="submission" date="2025-08" db="UniProtKB">
        <authorList>
            <consortium name="RefSeq"/>
        </authorList>
    </citation>
    <scope>IDENTIFICATION</scope>
</reference>